<gene>
    <name evidence="1" type="ORF">ACKQTC_08550</name>
</gene>
<organism evidence="1 2">
    <name type="scientific">Peptococcus simiae</name>
    <dbReference type="NCBI Taxonomy" id="1643805"/>
    <lineage>
        <taxon>Bacteria</taxon>
        <taxon>Bacillati</taxon>
        <taxon>Bacillota</taxon>
        <taxon>Clostridia</taxon>
        <taxon>Eubacteriales</taxon>
        <taxon>Peptococcaceae</taxon>
        <taxon>Peptococcus</taxon>
    </lineage>
</organism>
<comment type="caution">
    <text evidence="1">The sequence shown here is derived from an EMBL/GenBank/DDBJ whole genome shotgun (WGS) entry which is preliminary data.</text>
</comment>
<accession>A0ABW9H3E9</accession>
<protein>
    <recommendedName>
        <fullName evidence="3">HTH cro/C1-type domain-containing protein</fullName>
    </recommendedName>
</protein>
<evidence type="ECO:0000313" key="2">
    <source>
        <dbReference type="Proteomes" id="UP001631949"/>
    </source>
</evidence>
<proteinExistence type="predicted"/>
<dbReference type="RefSeq" id="WP_408978030.1">
    <property type="nucleotide sequence ID" value="NZ_JBJUVG010000016.1"/>
</dbReference>
<evidence type="ECO:0000313" key="1">
    <source>
        <dbReference type="EMBL" id="MFM9414416.1"/>
    </source>
</evidence>
<sequence length="63" mass="7209">MKSEFEKQVRIRLLETDGTLPGLAKALGISLGYIYELFANPGRRSPYFEKIANYLEFELPKGE</sequence>
<evidence type="ECO:0008006" key="3">
    <source>
        <dbReference type="Google" id="ProtNLM"/>
    </source>
</evidence>
<name>A0ABW9H3E9_9FIRM</name>
<dbReference type="Proteomes" id="UP001631949">
    <property type="component" value="Unassembled WGS sequence"/>
</dbReference>
<dbReference type="EMBL" id="JBJUVG010000016">
    <property type="protein sequence ID" value="MFM9414416.1"/>
    <property type="molecule type" value="Genomic_DNA"/>
</dbReference>
<reference evidence="1 2" key="1">
    <citation type="journal article" date="2016" name="Int. J. Syst. Evol. Microbiol.">
        <title>Peptococcus simiae sp. nov., isolated from rhesus macaque faeces and emended description of the genus Peptococcus.</title>
        <authorList>
            <person name="Shkoporov A.N."/>
            <person name="Efimov B.A."/>
            <person name="Kondova I."/>
            <person name="Ouwerling B."/>
            <person name="Chaplin A.V."/>
            <person name="Shcherbakova V.A."/>
            <person name="Langermans J.A.M."/>
        </authorList>
    </citation>
    <scope>NUCLEOTIDE SEQUENCE [LARGE SCALE GENOMIC DNA]</scope>
    <source>
        <strain evidence="1 2">M108</strain>
    </source>
</reference>
<keyword evidence="2" id="KW-1185">Reference proteome</keyword>